<evidence type="ECO:0000313" key="2">
    <source>
        <dbReference type="EMBL" id="SNT66007.1"/>
    </source>
</evidence>
<gene>
    <name evidence="2" type="ORF">SAMN05421812_13047</name>
</gene>
<dbReference type="AlphaFoldDB" id="A0A239PFV9"/>
<dbReference type="EMBL" id="FZPH01000030">
    <property type="protein sequence ID" value="SNT66007.1"/>
    <property type="molecule type" value="Genomic_DNA"/>
</dbReference>
<protein>
    <recommendedName>
        <fullName evidence="4">Immunity protein 50</fullName>
    </recommendedName>
</protein>
<dbReference type="RefSeq" id="WP_089255666.1">
    <property type="nucleotide sequence ID" value="NZ_FZPH01000030.1"/>
</dbReference>
<organism evidence="2 3">
    <name type="scientific">Asanoa hainanensis</name>
    <dbReference type="NCBI Taxonomy" id="560556"/>
    <lineage>
        <taxon>Bacteria</taxon>
        <taxon>Bacillati</taxon>
        <taxon>Actinomycetota</taxon>
        <taxon>Actinomycetes</taxon>
        <taxon>Micromonosporales</taxon>
        <taxon>Micromonosporaceae</taxon>
        <taxon>Asanoa</taxon>
    </lineage>
</organism>
<feature type="region of interest" description="Disordered" evidence="1">
    <location>
        <begin position="37"/>
        <end position="57"/>
    </location>
</feature>
<accession>A0A239PFV9</accession>
<evidence type="ECO:0008006" key="4">
    <source>
        <dbReference type="Google" id="ProtNLM"/>
    </source>
</evidence>
<evidence type="ECO:0000256" key="1">
    <source>
        <dbReference type="SAM" id="MobiDB-lite"/>
    </source>
</evidence>
<name>A0A239PFV9_9ACTN</name>
<evidence type="ECO:0000313" key="3">
    <source>
        <dbReference type="Proteomes" id="UP000198362"/>
    </source>
</evidence>
<reference evidence="2 3" key="1">
    <citation type="submission" date="2017-06" db="EMBL/GenBank/DDBJ databases">
        <authorList>
            <person name="Kim H.J."/>
            <person name="Triplett B.A."/>
        </authorList>
    </citation>
    <scope>NUCLEOTIDE SEQUENCE [LARGE SCALE GENOMIC DNA]</scope>
    <source>
        <strain evidence="2 3">CGMCC 4.5593</strain>
    </source>
</reference>
<dbReference type="OrthoDB" id="7060651at2"/>
<proteinExistence type="predicted"/>
<keyword evidence="3" id="KW-1185">Reference proteome</keyword>
<sequence length="179" mass="20331">MTAVAHPESGLQKATLTSDDLAETPWDYCRIHALAITDDEGPPDDLTPEEFQEQNDLDPEAPSALELHLDLDYIVSRFDPGPMRDIRYWVAPATLTFSNVWNISGDLRSVCLPLELKSLRREPASPDGEPRWHLEGRDADLRFQASRYTLHLRKPPRYGNRVLRMAERGGISFAPHPFI</sequence>
<dbReference type="Proteomes" id="UP000198362">
    <property type="component" value="Unassembled WGS sequence"/>
</dbReference>